<gene>
    <name evidence="2" type="ORF">PVAP13_9KG511226</name>
</gene>
<organism evidence="2 3">
    <name type="scientific">Panicum virgatum</name>
    <name type="common">Blackwell switchgrass</name>
    <dbReference type="NCBI Taxonomy" id="38727"/>
    <lineage>
        <taxon>Eukaryota</taxon>
        <taxon>Viridiplantae</taxon>
        <taxon>Streptophyta</taxon>
        <taxon>Embryophyta</taxon>
        <taxon>Tracheophyta</taxon>
        <taxon>Spermatophyta</taxon>
        <taxon>Magnoliopsida</taxon>
        <taxon>Liliopsida</taxon>
        <taxon>Poales</taxon>
        <taxon>Poaceae</taxon>
        <taxon>PACMAD clade</taxon>
        <taxon>Panicoideae</taxon>
        <taxon>Panicodae</taxon>
        <taxon>Paniceae</taxon>
        <taxon>Panicinae</taxon>
        <taxon>Panicum</taxon>
        <taxon>Panicum sect. Hiantes</taxon>
    </lineage>
</organism>
<comment type="caution">
    <text evidence="2">The sequence shown here is derived from an EMBL/GenBank/DDBJ whole genome shotgun (WGS) entry which is preliminary data.</text>
</comment>
<evidence type="ECO:0000256" key="1">
    <source>
        <dbReference type="SAM" id="MobiDB-lite"/>
    </source>
</evidence>
<proteinExistence type="predicted"/>
<feature type="region of interest" description="Disordered" evidence="1">
    <location>
        <begin position="69"/>
        <end position="100"/>
    </location>
</feature>
<evidence type="ECO:0000313" key="3">
    <source>
        <dbReference type="Proteomes" id="UP000823388"/>
    </source>
</evidence>
<feature type="region of interest" description="Disordered" evidence="1">
    <location>
        <begin position="1"/>
        <end position="26"/>
    </location>
</feature>
<name>A0A8T0NT61_PANVG</name>
<dbReference type="EMBL" id="CM029053">
    <property type="protein sequence ID" value="KAG2553121.1"/>
    <property type="molecule type" value="Genomic_DNA"/>
</dbReference>
<dbReference type="AlphaFoldDB" id="A0A8T0NT61"/>
<feature type="compositionally biased region" description="Low complexity" evidence="1">
    <location>
        <begin position="69"/>
        <end position="79"/>
    </location>
</feature>
<protein>
    <submittedName>
        <fullName evidence="2">Uncharacterized protein</fullName>
    </submittedName>
</protein>
<dbReference type="Proteomes" id="UP000823388">
    <property type="component" value="Chromosome 9K"/>
</dbReference>
<evidence type="ECO:0000313" key="2">
    <source>
        <dbReference type="EMBL" id="KAG2553121.1"/>
    </source>
</evidence>
<sequence>MMMAPSKALQAPIHAPAHRRDEARRQPPRFKLSLLIGRLVACPHPPSFSSLPRLHYLYSYTAHRTPSLSLSPPDRLLPSASVRTSPAHRPPRRHVRLPFPPPSFDHFTPGLELASSARLSEYSFLLWSSASHRVAPA</sequence>
<accession>A0A8T0NT61</accession>
<reference evidence="2" key="1">
    <citation type="submission" date="2020-05" db="EMBL/GenBank/DDBJ databases">
        <title>WGS assembly of Panicum virgatum.</title>
        <authorList>
            <person name="Lovell J.T."/>
            <person name="Jenkins J."/>
            <person name="Shu S."/>
            <person name="Juenger T.E."/>
            <person name="Schmutz J."/>
        </authorList>
    </citation>
    <scope>NUCLEOTIDE SEQUENCE</scope>
    <source>
        <strain evidence="2">AP13</strain>
    </source>
</reference>
<keyword evidence="3" id="KW-1185">Reference proteome</keyword>